<dbReference type="Proteomes" id="UP000242414">
    <property type="component" value="Unassembled WGS sequence"/>
</dbReference>
<sequence length="54" mass="6437">MCSMLSTVFLFLHRAFVFFGTKKYNEFDMLYMEMFTLFFIIIFNSTCAPSIDLL</sequence>
<evidence type="ECO:0000256" key="1">
    <source>
        <dbReference type="SAM" id="Phobius"/>
    </source>
</evidence>
<protein>
    <submittedName>
        <fullName evidence="2">Uncharacterized protein</fullName>
    </submittedName>
</protein>
<dbReference type="VEuPathDB" id="FungiDB:BCV72DRAFT_225275"/>
<name>A0A1X0R8P0_RHIZD</name>
<accession>A0A1X0R8P0</accession>
<keyword evidence="1" id="KW-1133">Transmembrane helix</keyword>
<evidence type="ECO:0000313" key="2">
    <source>
        <dbReference type="EMBL" id="ORE08324.1"/>
    </source>
</evidence>
<dbReference type="EMBL" id="KV921890">
    <property type="protein sequence ID" value="ORE08324.1"/>
    <property type="molecule type" value="Genomic_DNA"/>
</dbReference>
<gene>
    <name evidence="2" type="ORF">BCV72DRAFT_225275</name>
</gene>
<reference evidence="2" key="1">
    <citation type="journal article" date="2016" name="Proc. Natl. Acad. Sci. U.S.A.">
        <title>Lipid metabolic changes in an early divergent fungus govern the establishment of a mutualistic symbiosis with endobacteria.</title>
        <authorList>
            <person name="Lastovetsky O.A."/>
            <person name="Gaspar M.L."/>
            <person name="Mondo S.J."/>
            <person name="LaButti K.M."/>
            <person name="Sandor L."/>
            <person name="Grigoriev I.V."/>
            <person name="Henry S.A."/>
            <person name="Pawlowska T.E."/>
        </authorList>
    </citation>
    <scope>NUCLEOTIDE SEQUENCE [LARGE SCALE GENOMIC DNA]</scope>
    <source>
        <strain evidence="2">ATCC 52814</strain>
    </source>
</reference>
<feature type="transmembrane region" description="Helical" evidence="1">
    <location>
        <begin position="30"/>
        <end position="51"/>
    </location>
</feature>
<keyword evidence="1" id="KW-0472">Membrane</keyword>
<keyword evidence="1" id="KW-0812">Transmembrane</keyword>
<proteinExistence type="predicted"/>
<organism evidence="2">
    <name type="scientific">Rhizopus microsporus var. microsporus</name>
    <dbReference type="NCBI Taxonomy" id="86635"/>
    <lineage>
        <taxon>Eukaryota</taxon>
        <taxon>Fungi</taxon>
        <taxon>Fungi incertae sedis</taxon>
        <taxon>Mucoromycota</taxon>
        <taxon>Mucoromycotina</taxon>
        <taxon>Mucoromycetes</taxon>
        <taxon>Mucorales</taxon>
        <taxon>Mucorineae</taxon>
        <taxon>Rhizopodaceae</taxon>
        <taxon>Rhizopus</taxon>
    </lineage>
</organism>
<dbReference type="AlphaFoldDB" id="A0A1X0R8P0"/>